<dbReference type="Gene3D" id="3.40.50.300">
    <property type="entry name" value="P-loop containing nucleotide triphosphate hydrolases"/>
    <property type="match status" value="1"/>
</dbReference>
<feature type="region of interest" description="Disordered" evidence="1">
    <location>
        <begin position="1"/>
        <end position="21"/>
    </location>
</feature>
<gene>
    <name evidence="2" type="ORF">GCM10009639_31590</name>
</gene>
<reference evidence="2 3" key="1">
    <citation type="journal article" date="2019" name="Int. J. Syst. Evol. Microbiol.">
        <title>The Global Catalogue of Microorganisms (GCM) 10K type strain sequencing project: providing services to taxonomists for standard genome sequencing and annotation.</title>
        <authorList>
            <consortium name="The Broad Institute Genomics Platform"/>
            <consortium name="The Broad Institute Genome Sequencing Center for Infectious Disease"/>
            <person name="Wu L."/>
            <person name="Ma J."/>
        </authorList>
    </citation>
    <scope>NUCLEOTIDE SEQUENCE [LARGE SCALE GENOMIC DNA]</scope>
    <source>
        <strain evidence="2 3">JCM 12393</strain>
    </source>
</reference>
<dbReference type="EMBL" id="BAAAKJ010000168">
    <property type="protein sequence ID" value="GAA1395968.1"/>
    <property type="molecule type" value="Genomic_DNA"/>
</dbReference>
<name>A0ABN1Y273_9ACTN</name>
<evidence type="ECO:0000313" key="2">
    <source>
        <dbReference type="EMBL" id="GAA1395968.1"/>
    </source>
</evidence>
<accession>A0ABN1Y273</accession>
<evidence type="ECO:0000256" key="1">
    <source>
        <dbReference type="SAM" id="MobiDB-lite"/>
    </source>
</evidence>
<dbReference type="Proteomes" id="UP001499863">
    <property type="component" value="Unassembled WGS sequence"/>
</dbReference>
<organism evidence="2 3">
    <name type="scientific">Kitasatospora putterlickiae</name>
    <dbReference type="NCBI Taxonomy" id="221725"/>
    <lineage>
        <taxon>Bacteria</taxon>
        <taxon>Bacillati</taxon>
        <taxon>Actinomycetota</taxon>
        <taxon>Actinomycetes</taxon>
        <taxon>Kitasatosporales</taxon>
        <taxon>Streptomycetaceae</taxon>
        <taxon>Kitasatospora</taxon>
    </lineage>
</organism>
<comment type="caution">
    <text evidence="2">The sequence shown here is derived from an EMBL/GenBank/DDBJ whole genome shotgun (WGS) entry which is preliminary data.</text>
</comment>
<keyword evidence="3" id="KW-1185">Reference proteome</keyword>
<dbReference type="InterPro" id="IPR027417">
    <property type="entry name" value="P-loop_NTPase"/>
</dbReference>
<proteinExistence type="predicted"/>
<evidence type="ECO:0008006" key="4">
    <source>
        <dbReference type="Google" id="ProtNLM"/>
    </source>
</evidence>
<protein>
    <recommendedName>
        <fullName evidence="4">Uridine kinase</fullName>
    </recommendedName>
</protein>
<sequence>MAASETSETPVMGPRAIDPPDATEATDALAALAAGLRALPPSCGPVRLVAVDGHAGSGKTTFTGRLAAALGGAPVVHLDDLATHAEPFGWTGRLRTEVLEPLAAGRDAAHRVYDWTLRRFAGTAAVPLAPVVLVEGVGAGRRAVRPWLSRLVWMELDAAAARRRGERRDGPELAEFWAGWALAESAHFAADPSRPYAGTVVDGVTGRIAPSTVGETSTTTLTCGLAAN</sequence>
<evidence type="ECO:0000313" key="3">
    <source>
        <dbReference type="Proteomes" id="UP001499863"/>
    </source>
</evidence>
<dbReference type="SUPFAM" id="SSF52540">
    <property type="entry name" value="P-loop containing nucleoside triphosphate hydrolases"/>
    <property type="match status" value="1"/>
</dbReference>